<evidence type="ECO:0000256" key="4">
    <source>
        <dbReference type="PROSITE-ProRule" id="PRU00723"/>
    </source>
</evidence>
<feature type="zinc finger region" description="C3H1-type" evidence="4">
    <location>
        <begin position="150"/>
        <end position="188"/>
    </location>
</feature>
<evidence type="ECO:0000313" key="7">
    <source>
        <dbReference type="EMBL" id="CEM25662.1"/>
    </source>
</evidence>
<protein>
    <recommendedName>
        <fullName evidence="6">C3H1-type domain-containing protein</fullName>
    </recommendedName>
</protein>
<dbReference type="GO" id="GO:0003729">
    <property type="term" value="F:mRNA binding"/>
    <property type="evidence" value="ECO:0007669"/>
    <property type="project" value="TreeGrafter"/>
</dbReference>
<accession>A0A0G4G9Q8</accession>
<dbReference type="VEuPathDB" id="CryptoDB:Cvel_20903"/>
<feature type="non-terminal residue" evidence="7">
    <location>
        <position position="262"/>
    </location>
</feature>
<evidence type="ECO:0000259" key="6">
    <source>
        <dbReference type="PROSITE" id="PS50103"/>
    </source>
</evidence>
<feature type="compositionally biased region" description="Acidic residues" evidence="5">
    <location>
        <begin position="201"/>
        <end position="212"/>
    </location>
</feature>
<proteinExistence type="predicted"/>
<keyword evidence="3 4" id="KW-0862">Zinc</keyword>
<feature type="region of interest" description="Disordered" evidence="5">
    <location>
        <begin position="193"/>
        <end position="212"/>
    </location>
</feature>
<dbReference type="Pfam" id="PF16543">
    <property type="entry name" value="DFRP_C"/>
    <property type="match status" value="1"/>
</dbReference>
<feature type="compositionally biased region" description="Basic and acidic residues" evidence="5">
    <location>
        <begin position="242"/>
        <end position="255"/>
    </location>
</feature>
<dbReference type="InterPro" id="IPR000571">
    <property type="entry name" value="Znf_CCCH"/>
</dbReference>
<evidence type="ECO:0000256" key="3">
    <source>
        <dbReference type="ARBA" id="ARBA00022833"/>
    </source>
</evidence>
<feature type="region of interest" description="Disordered" evidence="5">
    <location>
        <begin position="49"/>
        <end position="74"/>
    </location>
</feature>
<keyword evidence="2 4" id="KW-0863">Zinc-finger</keyword>
<keyword evidence="1 4" id="KW-0479">Metal-binding</keyword>
<dbReference type="PANTHER" id="PTHR12681:SF0">
    <property type="entry name" value="ZINC FINGER CCCH DOMAIN-CONTAINING PROTEIN 15"/>
    <property type="match status" value="1"/>
</dbReference>
<dbReference type="GO" id="GO:0005829">
    <property type="term" value="C:cytosol"/>
    <property type="evidence" value="ECO:0007669"/>
    <property type="project" value="TreeGrafter"/>
</dbReference>
<feature type="region of interest" description="Disordered" evidence="5">
    <location>
        <begin position="242"/>
        <end position="262"/>
    </location>
</feature>
<dbReference type="EMBL" id="CDMZ01001012">
    <property type="protein sequence ID" value="CEM25662.1"/>
    <property type="molecule type" value="Genomic_DNA"/>
</dbReference>
<reference evidence="7" key="1">
    <citation type="submission" date="2014-11" db="EMBL/GenBank/DDBJ databases">
        <authorList>
            <person name="Otto D Thomas"/>
            <person name="Naeem Raeece"/>
        </authorList>
    </citation>
    <scope>NUCLEOTIDE SEQUENCE</scope>
</reference>
<dbReference type="GO" id="GO:0002181">
    <property type="term" value="P:cytoplasmic translation"/>
    <property type="evidence" value="ECO:0007669"/>
    <property type="project" value="TreeGrafter"/>
</dbReference>
<dbReference type="PROSITE" id="PS50103">
    <property type="entry name" value="ZF_C3H1"/>
    <property type="match status" value="1"/>
</dbReference>
<organism evidence="7">
    <name type="scientific">Chromera velia CCMP2878</name>
    <dbReference type="NCBI Taxonomy" id="1169474"/>
    <lineage>
        <taxon>Eukaryota</taxon>
        <taxon>Sar</taxon>
        <taxon>Alveolata</taxon>
        <taxon>Colpodellida</taxon>
        <taxon>Chromeraceae</taxon>
        <taxon>Chromera</taxon>
    </lineage>
</organism>
<name>A0A0G4G9Q8_9ALVE</name>
<evidence type="ECO:0000256" key="2">
    <source>
        <dbReference type="ARBA" id="ARBA00022771"/>
    </source>
</evidence>
<dbReference type="Gene3D" id="6.20.400.10">
    <property type="match status" value="1"/>
</dbReference>
<sequence>MAPKNVKAVKGEQKAFEKAKQKVVEDKTFGLKNKNKSKAVQKYIKQVQSNAFGGKGAPADAAEREKAEKKAKQAEMEKQAAFLKSLFKGIENKKKGVEGGDTTNPEAIKESQKINLYVDQRTQKEENMEEWDQEKLEQVIKTKHGAQSSNQTDIICKHFLDAVEKGTYGWFWQCPGGGDSCKYRHCLPPGYVLKKKKKPGEEEEEEDEDAETVEEMVERLRSELPAGGTRVTAETFADWKKRKEEERKEAVERVRGRGRRGG</sequence>
<feature type="compositionally biased region" description="Basic and acidic residues" evidence="5">
    <location>
        <begin position="61"/>
        <end position="74"/>
    </location>
</feature>
<dbReference type="GO" id="GO:0008270">
    <property type="term" value="F:zinc ion binding"/>
    <property type="evidence" value="ECO:0007669"/>
    <property type="project" value="UniProtKB-KW"/>
</dbReference>
<gene>
    <name evidence="7" type="ORF">Cvel_20903</name>
</gene>
<dbReference type="PANTHER" id="PTHR12681">
    <property type="entry name" value="ZINC FINGER-CONTAINING PROTEIN P48ZNF"/>
    <property type="match status" value="1"/>
</dbReference>
<evidence type="ECO:0000256" key="5">
    <source>
        <dbReference type="SAM" id="MobiDB-lite"/>
    </source>
</evidence>
<feature type="domain" description="C3H1-type" evidence="6">
    <location>
        <begin position="150"/>
        <end position="188"/>
    </location>
</feature>
<dbReference type="AlphaFoldDB" id="A0A0G4G9Q8"/>
<dbReference type="PhylomeDB" id="A0A0G4G9Q8"/>
<evidence type="ECO:0000256" key="1">
    <source>
        <dbReference type="ARBA" id="ARBA00022723"/>
    </source>
</evidence>
<dbReference type="InterPro" id="IPR032378">
    <property type="entry name" value="ZC3H15/TMA46_C"/>
</dbReference>